<dbReference type="CDD" id="cd00531">
    <property type="entry name" value="NTF2_like"/>
    <property type="match status" value="1"/>
</dbReference>
<protein>
    <submittedName>
        <fullName evidence="2">Nuclear transport factor 2 family protein</fullName>
    </submittedName>
</protein>
<accession>A0A365P7N2</accession>
<gene>
    <name evidence="2" type="ORF">DQ226_14470</name>
</gene>
<sequence>MSRTLVELSDRWDLQDLMTRYATCIDSRDFDGLDRVFTPDARVSYAASGGPEDDYPAVRAWLVEMLPIFAATQHLMGNLEVSLDGDSATGRCMCFNPMALKPVEEKDQQVFFYGLWYLLDFVRTGDGWRISRLSQQQAFHHNLP</sequence>
<dbReference type="Pfam" id="PF13577">
    <property type="entry name" value="SnoaL_4"/>
    <property type="match status" value="1"/>
</dbReference>
<dbReference type="EMBL" id="QNTT01000049">
    <property type="protein sequence ID" value="RBA32356.1"/>
    <property type="molecule type" value="Genomic_DNA"/>
</dbReference>
<dbReference type="RefSeq" id="WP_119193130.1">
    <property type="nucleotide sequence ID" value="NZ_JBFBMK010000014.1"/>
</dbReference>
<dbReference type="AlphaFoldDB" id="A0A365P7N2"/>
<evidence type="ECO:0000313" key="2">
    <source>
        <dbReference type="EMBL" id="RBA32356.1"/>
    </source>
</evidence>
<evidence type="ECO:0000313" key="3">
    <source>
        <dbReference type="Proteomes" id="UP000252187"/>
    </source>
</evidence>
<reference evidence="2 3" key="1">
    <citation type="submission" date="2018-06" db="EMBL/GenBank/DDBJ databases">
        <title>Whole genome sequencing of four bacterial strains from South Shetland trench revealing bio-synthetic gene clusters.</title>
        <authorList>
            <person name="Abdel-Mageed W.M."/>
            <person name="Lehri B."/>
            <person name="Jarmusch S.A."/>
            <person name="Miranda K."/>
            <person name="Goodfellow M."/>
            <person name="Jaspars M."/>
            <person name="Karlyshev A.V."/>
        </authorList>
    </citation>
    <scope>NUCLEOTIDE SEQUENCE [LARGE SCALE GENOMIC DNA]</scope>
    <source>
        <strain evidence="2 3">SST1</strain>
    </source>
</reference>
<dbReference type="InterPro" id="IPR037401">
    <property type="entry name" value="SnoaL-like"/>
</dbReference>
<organism evidence="2 3">
    <name type="scientific">Dietzia maris</name>
    <dbReference type="NCBI Taxonomy" id="37915"/>
    <lineage>
        <taxon>Bacteria</taxon>
        <taxon>Bacillati</taxon>
        <taxon>Actinomycetota</taxon>
        <taxon>Actinomycetes</taxon>
        <taxon>Mycobacteriales</taxon>
        <taxon>Dietziaceae</taxon>
        <taxon>Dietzia</taxon>
    </lineage>
</organism>
<dbReference type="Gene3D" id="3.10.450.50">
    <property type="match status" value="1"/>
</dbReference>
<dbReference type="Proteomes" id="UP000252187">
    <property type="component" value="Unassembled WGS sequence"/>
</dbReference>
<feature type="domain" description="SnoaL-like" evidence="1">
    <location>
        <begin position="7"/>
        <end position="133"/>
    </location>
</feature>
<dbReference type="InterPro" id="IPR032710">
    <property type="entry name" value="NTF2-like_dom_sf"/>
</dbReference>
<name>A0A365P7N2_9ACTN</name>
<comment type="caution">
    <text evidence="2">The sequence shown here is derived from an EMBL/GenBank/DDBJ whole genome shotgun (WGS) entry which is preliminary data.</text>
</comment>
<evidence type="ECO:0000259" key="1">
    <source>
        <dbReference type="Pfam" id="PF13577"/>
    </source>
</evidence>
<dbReference type="SUPFAM" id="SSF54427">
    <property type="entry name" value="NTF2-like"/>
    <property type="match status" value="1"/>
</dbReference>
<proteinExistence type="predicted"/>